<evidence type="ECO:0000259" key="1">
    <source>
        <dbReference type="Pfam" id="PF02579"/>
    </source>
</evidence>
<evidence type="ECO:0000313" key="3">
    <source>
        <dbReference type="Proteomes" id="UP000188181"/>
    </source>
</evidence>
<gene>
    <name evidence="2" type="ORF">SMSP2_00655</name>
</gene>
<organism evidence="2 3">
    <name type="scientific">Limihaloglobus sulfuriphilus</name>
    <dbReference type="NCBI Taxonomy" id="1851148"/>
    <lineage>
        <taxon>Bacteria</taxon>
        <taxon>Pseudomonadati</taxon>
        <taxon>Planctomycetota</taxon>
        <taxon>Phycisphaerae</taxon>
        <taxon>Sedimentisphaerales</taxon>
        <taxon>Sedimentisphaeraceae</taxon>
        <taxon>Limihaloglobus</taxon>
    </lineage>
</organism>
<sequence length="121" mass="13231">MKIAVCLNEKSEKSEVSTRFGRAEFFGIYNDADKSWKFIENSQNLQAPQGAGLQSAQYILDAGSHALIAANVGPKAMRVMQNEGIDVFLVSGGITAEEAVEKCLKNELKKITEANVEGHWV</sequence>
<dbReference type="InterPro" id="IPR033913">
    <property type="entry name" value="MTH1175_dom"/>
</dbReference>
<dbReference type="RefSeq" id="WP_186804829.1">
    <property type="nucleotide sequence ID" value="NZ_CP019646.1"/>
</dbReference>
<protein>
    <submittedName>
        <fullName evidence="2">Dinitrogenase iron-molybdenum cofactor</fullName>
    </submittedName>
</protein>
<keyword evidence="3" id="KW-1185">Reference proteome</keyword>
<dbReference type="KEGG" id="pbas:SMSP2_00655"/>
<dbReference type="Gene3D" id="3.30.420.130">
    <property type="entry name" value="Dinitrogenase iron-molybdenum cofactor biosynthesis domain"/>
    <property type="match status" value="1"/>
</dbReference>
<dbReference type="EMBL" id="CP019646">
    <property type="protein sequence ID" value="AQQ70311.1"/>
    <property type="molecule type" value="Genomic_DNA"/>
</dbReference>
<proteinExistence type="predicted"/>
<evidence type="ECO:0000313" key="2">
    <source>
        <dbReference type="EMBL" id="AQQ70311.1"/>
    </source>
</evidence>
<feature type="domain" description="Dinitrogenase iron-molybdenum cofactor biosynthesis" evidence="1">
    <location>
        <begin position="13"/>
        <end position="103"/>
    </location>
</feature>
<dbReference type="AlphaFoldDB" id="A0A1Q2MC97"/>
<reference evidence="3" key="1">
    <citation type="submission" date="2017-02" db="EMBL/GenBank/DDBJ databases">
        <title>Comparative genomics and description of representatives of a novel lineage of planctomycetes thriving in anoxic sediments.</title>
        <authorList>
            <person name="Spring S."/>
            <person name="Bunk B."/>
            <person name="Sproer C."/>
        </authorList>
    </citation>
    <scope>NUCLEOTIDE SEQUENCE [LARGE SCALE GENOMIC DNA]</scope>
    <source>
        <strain evidence="3">SM-Chi-D1</strain>
    </source>
</reference>
<dbReference type="STRING" id="1851148.SMSP2_00655"/>
<dbReference type="PANTHER" id="PTHR42983:SF1">
    <property type="entry name" value="IRON-MOLYBDENUM PROTEIN"/>
    <property type="match status" value="1"/>
</dbReference>
<dbReference type="Pfam" id="PF02579">
    <property type="entry name" value="Nitro_FeMo-Co"/>
    <property type="match status" value="1"/>
</dbReference>
<dbReference type="CDD" id="cd00851">
    <property type="entry name" value="MTH1175"/>
    <property type="match status" value="1"/>
</dbReference>
<dbReference type="InterPro" id="IPR003731">
    <property type="entry name" value="Di-Nase_FeMo-co_biosynth"/>
</dbReference>
<dbReference type="SUPFAM" id="SSF53146">
    <property type="entry name" value="Nitrogenase accessory factor-like"/>
    <property type="match status" value="1"/>
</dbReference>
<name>A0A1Q2MC97_9BACT</name>
<dbReference type="Proteomes" id="UP000188181">
    <property type="component" value="Chromosome"/>
</dbReference>
<dbReference type="PANTHER" id="PTHR42983">
    <property type="entry name" value="DINITROGENASE IRON-MOLYBDENUM COFACTOR PROTEIN-RELATED"/>
    <property type="match status" value="1"/>
</dbReference>
<accession>A0A1Q2MC97</accession>
<dbReference type="InterPro" id="IPR036105">
    <property type="entry name" value="DiNase_FeMo-co_biosyn_sf"/>
</dbReference>